<dbReference type="RefSeq" id="WP_124737881.1">
    <property type="nucleotide sequence ID" value="NZ_CP034086.1"/>
</dbReference>
<name>A0A3G8M248_9HYPH</name>
<keyword evidence="2" id="KW-0255">Endonuclease</keyword>
<dbReference type="InterPro" id="IPR011335">
    <property type="entry name" value="Restrct_endonuc-II-like"/>
</dbReference>
<accession>A0A3G8M248</accession>
<dbReference type="PANTHER" id="PTHR36558">
    <property type="entry name" value="GLR1098 PROTEIN"/>
    <property type="match status" value="1"/>
</dbReference>
<dbReference type="InterPro" id="IPR012296">
    <property type="entry name" value="Nuclease_put_TT1808"/>
</dbReference>
<dbReference type="PANTHER" id="PTHR36558:SF1">
    <property type="entry name" value="RESTRICTION ENDONUCLEASE DOMAIN-CONTAINING PROTEIN-RELATED"/>
    <property type="match status" value="1"/>
</dbReference>
<sequence>MSATAQRRINATEFLAWAQSQENGRYELFRGETFAMAPERAEHVAAKARIWRALADAIARVGAPCEAFVDGLGVKIDDHTVYEPDALVNCGDPVPADSLLAPTPIVIVEVISPSSRSFDKNSKLSDYFRLASVMHYLVVDLSRRLILHYRRQADQIVVAIVKEGRVTLDPPGLDVAVDEMIPEISA</sequence>
<dbReference type="KEGG" id="mros:EHO51_04445"/>
<dbReference type="GO" id="GO:0004519">
    <property type="term" value="F:endonuclease activity"/>
    <property type="evidence" value="ECO:0007669"/>
    <property type="project" value="UniProtKB-KW"/>
</dbReference>
<reference evidence="2 3" key="1">
    <citation type="submission" date="2018-11" db="EMBL/GenBank/DDBJ databases">
        <title>Genome squencing of methanotrophic bacteria isolated from alkaline groundwater in Korea.</title>
        <authorList>
            <person name="Nguyen L.N."/>
        </authorList>
    </citation>
    <scope>NUCLEOTIDE SEQUENCE [LARGE SCALE GENOMIC DNA]</scope>
    <source>
        <strain evidence="2 3">GW6</strain>
    </source>
</reference>
<dbReference type="Proteomes" id="UP000273982">
    <property type="component" value="Chromosome"/>
</dbReference>
<dbReference type="AlphaFoldDB" id="A0A3G8M248"/>
<gene>
    <name evidence="2" type="ORF">EHO51_04445</name>
</gene>
<organism evidence="2 3">
    <name type="scientific">Methylocystis rosea</name>
    <dbReference type="NCBI Taxonomy" id="173366"/>
    <lineage>
        <taxon>Bacteria</taxon>
        <taxon>Pseudomonadati</taxon>
        <taxon>Pseudomonadota</taxon>
        <taxon>Alphaproteobacteria</taxon>
        <taxon>Hyphomicrobiales</taxon>
        <taxon>Methylocystaceae</taxon>
        <taxon>Methylocystis</taxon>
    </lineage>
</organism>
<dbReference type="CDD" id="cd06260">
    <property type="entry name" value="DUF820-like"/>
    <property type="match status" value="1"/>
</dbReference>
<proteinExistence type="predicted"/>
<dbReference type="SUPFAM" id="SSF52980">
    <property type="entry name" value="Restriction endonuclease-like"/>
    <property type="match status" value="1"/>
</dbReference>
<evidence type="ECO:0000313" key="2">
    <source>
        <dbReference type="EMBL" id="AZG76043.1"/>
    </source>
</evidence>
<dbReference type="Pfam" id="PF05685">
    <property type="entry name" value="Uma2"/>
    <property type="match status" value="1"/>
</dbReference>
<keyword evidence="2" id="KW-0540">Nuclease</keyword>
<protein>
    <submittedName>
        <fullName evidence="2">Uma2 family endonuclease</fullName>
    </submittedName>
</protein>
<feature type="domain" description="Putative restriction endonuclease" evidence="1">
    <location>
        <begin position="12"/>
        <end position="172"/>
    </location>
</feature>
<dbReference type="InterPro" id="IPR008538">
    <property type="entry name" value="Uma2"/>
</dbReference>
<evidence type="ECO:0000259" key="1">
    <source>
        <dbReference type="Pfam" id="PF05685"/>
    </source>
</evidence>
<dbReference type="EMBL" id="CP034086">
    <property type="protein sequence ID" value="AZG76043.1"/>
    <property type="molecule type" value="Genomic_DNA"/>
</dbReference>
<evidence type="ECO:0000313" key="3">
    <source>
        <dbReference type="Proteomes" id="UP000273982"/>
    </source>
</evidence>
<keyword evidence="2" id="KW-0378">Hydrolase</keyword>
<dbReference type="Gene3D" id="3.90.1570.10">
    <property type="entry name" value="tt1808, chain A"/>
    <property type="match status" value="1"/>
</dbReference>